<evidence type="ECO:0000313" key="3">
    <source>
        <dbReference type="Proteomes" id="UP000652761"/>
    </source>
</evidence>
<keyword evidence="3" id="KW-1185">Reference proteome</keyword>
<accession>A0A843X7Q4</accession>
<evidence type="ECO:0000313" key="2">
    <source>
        <dbReference type="EMBL" id="MQM15254.1"/>
    </source>
</evidence>
<dbReference type="Proteomes" id="UP000652761">
    <property type="component" value="Unassembled WGS sequence"/>
</dbReference>
<name>A0A843X7Q4_COLES</name>
<reference evidence="2" key="1">
    <citation type="submission" date="2017-07" db="EMBL/GenBank/DDBJ databases">
        <title>Taro Niue Genome Assembly and Annotation.</title>
        <authorList>
            <person name="Atibalentja N."/>
            <person name="Keating K."/>
            <person name="Fields C.J."/>
        </authorList>
    </citation>
    <scope>NUCLEOTIDE SEQUENCE</scope>
    <source>
        <strain evidence="2">Niue_2</strain>
        <tissue evidence="2">Leaf</tissue>
    </source>
</reference>
<evidence type="ECO:0000256" key="1">
    <source>
        <dbReference type="SAM" id="MobiDB-lite"/>
    </source>
</evidence>
<feature type="compositionally biased region" description="Polar residues" evidence="1">
    <location>
        <begin position="103"/>
        <end position="117"/>
    </location>
</feature>
<dbReference type="EMBL" id="NMUH01006435">
    <property type="protein sequence ID" value="MQM15254.1"/>
    <property type="molecule type" value="Genomic_DNA"/>
</dbReference>
<gene>
    <name evidence="2" type="ORF">Taro_048196</name>
</gene>
<comment type="caution">
    <text evidence="2">The sequence shown here is derived from an EMBL/GenBank/DDBJ whole genome shotgun (WGS) entry which is preliminary data.</text>
</comment>
<protein>
    <submittedName>
        <fullName evidence="2">Uncharacterized protein</fullName>
    </submittedName>
</protein>
<proteinExistence type="predicted"/>
<organism evidence="2 3">
    <name type="scientific">Colocasia esculenta</name>
    <name type="common">Wild taro</name>
    <name type="synonym">Arum esculentum</name>
    <dbReference type="NCBI Taxonomy" id="4460"/>
    <lineage>
        <taxon>Eukaryota</taxon>
        <taxon>Viridiplantae</taxon>
        <taxon>Streptophyta</taxon>
        <taxon>Embryophyta</taxon>
        <taxon>Tracheophyta</taxon>
        <taxon>Spermatophyta</taxon>
        <taxon>Magnoliopsida</taxon>
        <taxon>Liliopsida</taxon>
        <taxon>Araceae</taxon>
        <taxon>Aroideae</taxon>
        <taxon>Colocasieae</taxon>
        <taxon>Colocasia</taxon>
    </lineage>
</organism>
<dbReference type="AlphaFoldDB" id="A0A843X7Q4"/>
<feature type="region of interest" description="Disordered" evidence="1">
    <location>
        <begin position="92"/>
        <end position="117"/>
    </location>
</feature>
<sequence>MWSCTCSRMYFTLNKRTNSVQAVGLSVFCIVSCRALVCESSYSLCGLSRRAQFGVVVLQLLFEPSCSVCELLNSRVPQINEEDDFVVESSSTVEEDEDPFENLDNQSPTTSDSGHQLSPLQLAKRKKLRGVAEGVLAAKRALEDIDEVQQKFRRRMSQKAIPVPVAGLRRGVAKCYDHSSSLHFWTVWRMGKKGPISALISRKAVLI</sequence>
<feature type="non-terminal residue" evidence="2">
    <location>
        <position position="1"/>
    </location>
</feature>